<gene>
    <name evidence="1" type="ORF">RSOLAG1IB_08783</name>
</gene>
<sequence>MIEELTAASGLLQDALDRYLKICSAMRGSCTTISGSKGLPQELLSRVEHETNLFPTYESMLYQAKSALGYTRNSPPLAPINALPYEVLSRIFGFVAAAEPYVLGEQHKVPPRTGIVLPKYPDLLLLVCSYWRDIALHSHWLWSHIDLSSDYRLSARLISRAHVYATRAKHVPLYIHLDIAYDLSGKWENVSTPLIQFVTSVAERTGVLVLDMGAIGSSCDEFFVTLLEIFLRCCTPGQLTQLILPHVRLLTYPNSYRYIKAKDRSSLAHRRFLSDDCVFLDILPSRLEDILLQLTTLRLDGLYFPWDSQAYRGLTDLCLSPGRVMPAEISVSDLVSIMKASPKLRRLAIGITITEPFSFGTSVEPVTLGYLETLIYAVQEGGKFDSLLQLITPGPGPLSLSLARDYYTVLVDFDHIFKNNQIGSFFARSNVPVLSASGLQGIAQVMDLLNANRNTHTFSLDNFWNYQGHDYQNLPQATKTLDTLFVQRSRISVADILSLVQAYHIRKVILSSCQDPTGNPYNLKNDIIPTLQKALSENSVAPNTSISYS</sequence>
<dbReference type="Gene3D" id="1.20.1280.50">
    <property type="match status" value="1"/>
</dbReference>
<dbReference type="EMBL" id="LN679133">
    <property type="protein sequence ID" value="CEL58737.1"/>
    <property type="molecule type" value="Genomic_DNA"/>
</dbReference>
<dbReference type="AlphaFoldDB" id="A0A0B7FRE8"/>
<reference evidence="1 2" key="1">
    <citation type="submission" date="2014-11" db="EMBL/GenBank/DDBJ databases">
        <authorList>
            <person name="Wibberg Daniel"/>
        </authorList>
    </citation>
    <scope>NUCLEOTIDE SEQUENCE [LARGE SCALE GENOMIC DNA]</scope>
    <source>
        <strain evidence="1">Rhizoctonia solani AG1-IB 7/3/14</strain>
    </source>
</reference>
<evidence type="ECO:0000313" key="2">
    <source>
        <dbReference type="Proteomes" id="UP000059188"/>
    </source>
</evidence>
<name>A0A0B7FRE8_THACB</name>
<evidence type="ECO:0000313" key="1">
    <source>
        <dbReference type="EMBL" id="CEL58737.1"/>
    </source>
</evidence>
<proteinExistence type="predicted"/>
<keyword evidence="2" id="KW-1185">Reference proteome</keyword>
<dbReference type="OrthoDB" id="3172239at2759"/>
<protein>
    <submittedName>
        <fullName evidence="1">Uncharacterized protein</fullName>
    </submittedName>
</protein>
<dbReference type="STRING" id="1108050.A0A0B7FRE8"/>
<dbReference type="Proteomes" id="UP000059188">
    <property type="component" value="Unassembled WGS sequence"/>
</dbReference>
<organism evidence="1 2">
    <name type="scientific">Thanatephorus cucumeris (strain AG1-IB / isolate 7/3/14)</name>
    <name type="common">Lettuce bottom rot fungus</name>
    <name type="synonym">Rhizoctonia solani</name>
    <dbReference type="NCBI Taxonomy" id="1108050"/>
    <lineage>
        <taxon>Eukaryota</taxon>
        <taxon>Fungi</taxon>
        <taxon>Dikarya</taxon>
        <taxon>Basidiomycota</taxon>
        <taxon>Agaricomycotina</taxon>
        <taxon>Agaricomycetes</taxon>
        <taxon>Cantharellales</taxon>
        <taxon>Ceratobasidiaceae</taxon>
        <taxon>Rhizoctonia</taxon>
        <taxon>Rhizoctonia solani AG-1</taxon>
    </lineage>
</organism>
<accession>A0A0B7FRE8</accession>